<dbReference type="InterPro" id="IPR049883">
    <property type="entry name" value="NOTCH1_EGF-like"/>
</dbReference>
<protein>
    <recommendedName>
        <fullName evidence="13">EGF-like domain-containing protein</fullName>
    </recommendedName>
</protein>
<dbReference type="SMART" id="SM00181">
    <property type="entry name" value="EGF"/>
    <property type="match status" value="15"/>
</dbReference>
<feature type="non-terminal residue" evidence="14">
    <location>
        <position position="1"/>
    </location>
</feature>
<keyword evidence="8" id="KW-0106">Calcium</keyword>
<dbReference type="InterPro" id="IPR001881">
    <property type="entry name" value="EGF-like_Ca-bd_dom"/>
</dbReference>
<evidence type="ECO:0000256" key="11">
    <source>
        <dbReference type="PROSITE-ProRule" id="PRU00076"/>
    </source>
</evidence>
<evidence type="ECO:0000256" key="2">
    <source>
        <dbReference type="ARBA" id="ARBA00006127"/>
    </source>
</evidence>
<evidence type="ECO:0000256" key="6">
    <source>
        <dbReference type="ARBA" id="ARBA00022729"/>
    </source>
</evidence>
<dbReference type="PROSITE" id="PS01187">
    <property type="entry name" value="EGF_CA"/>
    <property type="match status" value="7"/>
</dbReference>
<reference evidence="14" key="1">
    <citation type="submission" date="2020-11" db="EMBL/GenBank/DDBJ databases">
        <authorList>
            <person name="Tran Van P."/>
        </authorList>
    </citation>
    <scope>NUCLEOTIDE SEQUENCE</scope>
</reference>
<feature type="domain" description="EGF-like" evidence="13">
    <location>
        <begin position="662"/>
        <end position="704"/>
    </location>
</feature>
<dbReference type="InterPro" id="IPR000742">
    <property type="entry name" value="EGF"/>
</dbReference>
<gene>
    <name evidence="14" type="ORF">DSTB1V02_LOCUS2163</name>
</gene>
<evidence type="ECO:0000313" key="15">
    <source>
        <dbReference type="Proteomes" id="UP000677054"/>
    </source>
</evidence>
<dbReference type="CDD" id="cd00054">
    <property type="entry name" value="EGF_CA"/>
    <property type="match status" value="4"/>
</dbReference>
<dbReference type="FunFam" id="2.10.25.10:FF:000014">
    <property type="entry name" value="Latent-transforming growth factor beta-binding protein 3"/>
    <property type="match status" value="2"/>
</dbReference>
<evidence type="ECO:0000256" key="7">
    <source>
        <dbReference type="ARBA" id="ARBA00022737"/>
    </source>
</evidence>
<proteinExistence type="inferred from homology"/>
<organism evidence="14">
    <name type="scientific">Darwinula stevensoni</name>
    <dbReference type="NCBI Taxonomy" id="69355"/>
    <lineage>
        <taxon>Eukaryota</taxon>
        <taxon>Metazoa</taxon>
        <taxon>Ecdysozoa</taxon>
        <taxon>Arthropoda</taxon>
        <taxon>Crustacea</taxon>
        <taxon>Oligostraca</taxon>
        <taxon>Ostracoda</taxon>
        <taxon>Podocopa</taxon>
        <taxon>Podocopida</taxon>
        <taxon>Darwinulocopina</taxon>
        <taxon>Darwinuloidea</taxon>
        <taxon>Darwinulidae</taxon>
        <taxon>Darwinula</taxon>
    </lineage>
</organism>
<dbReference type="FunFam" id="2.10.25.10:FF:000005">
    <property type="entry name" value="Fibrillin 2"/>
    <property type="match status" value="2"/>
</dbReference>
<evidence type="ECO:0000259" key="13">
    <source>
        <dbReference type="PROSITE" id="PS50026"/>
    </source>
</evidence>
<dbReference type="Pfam" id="PF12662">
    <property type="entry name" value="cEGF"/>
    <property type="match status" value="3"/>
</dbReference>
<name>A0A7R8ZZK6_9CRUS</name>
<evidence type="ECO:0000256" key="8">
    <source>
        <dbReference type="ARBA" id="ARBA00022837"/>
    </source>
</evidence>
<feature type="domain" description="EGF-like" evidence="13">
    <location>
        <begin position="823"/>
        <end position="861"/>
    </location>
</feature>
<dbReference type="InterPro" id="IPR009030">
    <property type="entry name" value="Growth_fac_rcpt_cys_sf"/>
</dbReference>
<evidence type="ECO:0000256" key="9">
    <source>
        <dbReference type="ARBA" id="ARBA00023157"/>
    </source>
</evidence>
<dbReference type="EMBL" id="LR899747">
    <property type="protein sequence ID" value="CAD7242192.1"/>
    <property type="molecule type" value="Genomic_DNA"/>
</dbReference>
<keyword evidence="15" id="KW-1185">Reference proteome</keyword>
<keyword evidence="3" id="KW-0964">Secreted</keyword>
<dbReference type="SMART" id="SM00179">
    <property type="entry name" value="EGF_CA"/>
    <property type="match status" value="18"/>
</dbReference>
<accession>A0A7R8ZZK6</accession>
<dbReference type="SUPFAM" id="SSF57196">
    <property type="entry name" value="EGF/Laminin"/>
    <property type="match status" value="2"/>
</dbReference>
<evidence type="ECO:0000313" key="14">
    <source>
        <dbReference type="EMBL" id="CAD7242192.1"/>
    </source>
</evidence>
<comment type="subcellular location">
    <subcellularLocation>
        <location evidence="1">Secreted</location>
        <location evidence="1">Extracellular space</location>
        <location evidence="1">Extracellular matrix</location>
    </subcellularLocation>
</comment>
<dbReference type="Gene3D" id="2.10.25.10">
    <property type="entry name" value="Laminin"/>
    <property type="match status" value="18"/>
</dbReference>
<dbReference type="FunFam" id="2.10.25.10:FF:000010">
    <property type="entry name" value="Pro-epidermal growth factor"/>
    <property type="match status" value="1"/>
</dbReference>
<dbReference type="PROSITE" id="PS01186">
    <property type="entry name" value="EGF_2"/>
    <property type="match status" value="4"/>
</dbReference>
<dbReference type="InterPro" id="IPR000152">
    <property type="entry name" value="EGF-type_Asp/Asn_hydroxyl_site"/>
</dbReference>
<evidence type="ECO:0000256" key="3">
    <source>
        <dbReference type="ARBA" id="ARBA00022525"/>
    </source>
</evidence>
<dbReference type="InterPro" id="IPR018097">
    <property type="entry name" value="EGF_Ca-bd_CS"/>
</dbReference>
<evidence type="ECO:0000256" key="10">
    <source>
        <dbReference type="ARBA" id="ARBA00023180"/>
    </source>
</evidence>
<evidence type="ECO:0000256" key="5">
    <source>
        <dbReference type="ARBA" id="ARBA00022536"/>
    </source>
</evidence>
<keyword evidence="9" id="KW-1015">Disulfide bond</keyword>
<dbReference type="EMBL" id="CAJPEV010000230">
    <property type="protein sequence ID" value="CAG0882698.1"/>
    <property type="molecule type" value="Genomic_DNA"/>
</dbReference>
<dbReference type="Pfam" id="PF07645">
    <property type="entry name" value="EGF_CA"/>
    <property type="match status" value="12"/>
</dbReference>
<evidence type="ECO:0000256" key="4">
    <source>
        <dbReference type="ARBA" id="ARBA00022530"/>
    </source>
</evidence>
<dbReference type="PANTHER" id="PTHR24039">
    <property type="entry name" value="FIBRILLIN-RELATED"/>
    <property type="match status" value="1"/>
</dbReference>
<keyword evidence="10" id="KW-0325">Glycoprotein</keyword>
<keyword evidence="5 11" id="KW-0245">EGF-like domain</keyword>
<dbReference type="Proteomes" id="UP000677054">
    <property type="component" value="Unassembled WGS sequence"/>
</dbReference>
<comment type="caution">
    <text evidence="11">Lacks conserved residue(s) required for the propagation of feature annotation.</text>
</comment>
<dbReference type="PROSITE" id="PS50026">
    <property type="entry name" value="EGF_3"/>
    <property type="match status" value="4"/>
</dbReference>
<evidence type="ECO:0000256" key="12">
    <source>
        <dbReference type="SAM" id="MobiDB-lite"/>
    </source>
</evidence>
<feature type="region of interest" description="Disordered" evidence="12">
    <location>
        <begin position="787"/>
        <end position="809"/>
    </location>
</feature>
<dbReference type="AlphaFoldDB" id="A0A7R8ZZK6"/>
<dbReference type="PROSITE" id="PS00010">
    <property type="entry name" value="ASX_HYDROXYL"/>
    <property type="match status" value="4"/>
</dbReference>
<dbReference type="InterPro" id="IPR055088">
    <property type="entry name" value="Fibulin_C"/>
</dbReference>
<keyword evidence="7" id="KW-0677">Repeat</keyword>
<keyword evidence="6" id="KW-0732">Signal</keyword>
<feature type="domain" description="EGF-like" evidence="13">
    <location>
        <begin position="914"/>
        <end position="954"/>
    </location>
</feature>
<evidence type="ECO:0000256" key="1">
    <source>
        <dbReference type="ARBA" id="ARBA00004498"/>
    </source>
</evidence>
<dbReference type="SUPFAM" id="SSF57184">
    <property type="entry name" value="Growth factor receptor domain"/>
    <property type="match status" value="6"/>
</dbReference>
<dbReference type="OrthoDB" id="10022113at2759"/>
<comment type="similarity">
    <text evidence="2">Belongs to the fibulin family.</text>
</comment>
<sequence>ETNPNPLFDRCCGMGMELGKIVKSGKGCKERKPNETSEFPQEEQEMCLLVVETCCVRALGEAQCQRGVDRALASKPCPKGDSTKIAARDASWGGCRLVSELDALRRILGSGGRGMRRLLHAVCIIRTCIRPHRRRCKSISPVLWVGVGNKGNLCVKFLGRLCSHLCIPIGVDSYRCDCPLGHRLGHDEKTCYPEDPSAGCERENPCEQICQDGPNSGIRCLCNPGYQLADDGISCQDVDECVVGVDVCGGLGQACMNTQGSYSCFRPDGSSVAPRDALEPRIPSNDIRNPGQRLECPAGFAFDLNSRTCEDVNECETRSGQLPCKSGFQCRNTIGSFSCVLPEGCPEGYVESSLDSSCLDVDECEAGSDDCDRERESCLNMEGSFTCLPRGVTQCPAGYSWDYARENCRDVDECRERGDVCEAGEVCRNTLGGYECGLRCLPGFRIHPQLKICVDIDECRREMHNCSHLLGEKCVNTDGSFTCERAASICPVGYEFNASRLRCQDVDECLEGACSVVEECVNTPGSFRCQARVACEPGFRLQPKTRLCLDIDECADGIHNCPTERTECANTYGGYACKVLCLPGYRPSPAATNESATSCVDVDECAEGTDPCPEKEECVNMDGSYRCQSYAADGESTIEGRGHQPRCPKGFLYDPVTRKCRDVNECLGKDPCKGGNSSCINLAGGYRCDCPFGFQFTSRTKNCQDVNECQLGVHNCLTTQRCDNTIGSFTCIRITSCGTGYTLNAHNGLCEDDDECELGTSKCKELGPDWECENTQGSFRCIKSCSPGEETNERTGDCEPLPTPPPPSCPSGYRTGSEGSCIDVDECAEMLHDCAMEQTCRNQVGGFTCDCPVGYVLDEKDEKRRSCRDVDECSLRRGQVCSGIDSACVNVLGSYRCSCGVGFVNSPDQLSCFDADECEGTSEICRHICVNTWGSFHCACQMGYVLSNDSRSCNDIDECSGRIKDRPCAGICLNEPGGYSCSCPEGYQMEADGRHCRDVDECVDDPCRGTSGVCVNVGGEHRCVGVTCPSGYELDFQTRKCKRRHTRCIATDAACIRQPLSYSHHFVSLPSNVEFLRGRRHKDLLLVRFPPAEFGIKTQFTLEHKLSRAPSSVVPTSRNNFNLRPLTEMEAGILLVRSIEGPQDVELQLTMDMIQGGRYVGSHVARIFVFVSRYEF</sequence>
<keyword evidence="4" id="KW-0272">Extracellular matrix</keyword>
<dbReference type="GO" id="GO:0005509">
    <property type="term" value="F:calcium ion binding"/>
    <property type="evidence" value="ECO:0007669"/>
    <property type="project" value="InterPro"/>
</dbReference>
<dbReference type="Pfam" id="PF22914">
    <property type="entry name" value="Fibulin_C"/>
    <property type="match status" value="1"/>
</dbReference>
<feature type="domain" description="EGF-like" evidence="13">
    <location>
        <begin position="955"/>
        <end position="997"/>
    </location>
</feature>
<dbReference type="PANTHER" id="PTHR24039:SF58">
    <property type="entry name" value="EGF-LIKE DOMAIN-CONTAINING PROTEIN"/>
    <property type="match status" value="1"/>
</dbReference>
<dbReference type="InterPro" id="IPR026823">
    <property type="entry name" value="cEGF"/>
</dbReference>